<dbReference type="InterPro" id="IPR006342">
    <property type="entry name" value="FkbM_mtfrase"/>
</dbReference>
<dbReference type="GO" id="GO:0032259">
    <property type="term" value="P:methylation"/>
    <property type="evidence" value="ECO:0007669"/>
    <property type="project" value="UniProtKB-KW"/>
</dbReference>
<accession>A0A6H1U459</accession>
<keyword evidence="2" id="KW-0808">Transferase</keyword>
<organism evidence="2 3">
    <name type="scientific">Oxynema aestuarii AP17</name>
    <dbReference type="NCBI Taxonomy" id="2064643"/>
    <lineage>
        <taxon>Bacteria</taxon>
        <taxon>Bacillati</taxon>
        <taxon>Cyanobacteriota</taxon>
        <taxon>Cyanophyceae</taxon>
        <taxon>Oscillatoriophycideae</taxon>
        <taxon>Oscillatoriales</taxon>
        <taxon>Oscillatoriaceae</taxon>
        <taxon>Oxynema</taxon>
        <taxon>Oxynema aestuarii</taxon>
    </lineage>
</organism>
<evidence type="ECO:0000313" key="2">
    <source>
        <dbReference type="EMBL" id="QIZ72409.1"/>
    </source>
</evidence>
<dbReference type="RefSeq" id="WP_168570558.1">
    <property type="nucleotide sequence ID" value="NZ_CP051167.1"/>
</dbReference>
<dbReference type="KEGG" id="oxy:HCG48_18965"/>
<name>A0A6H1U459_9CYAN</name>
<dbReference type="Pfam" id="PF05050">
    <property type="entry name" value="Methyltransf_21"/>
    <property type="match status" value="1"/>
</dbReference>
<keyword evidence="2" id="KW-0489">Methyltransferase</keyword>
<feature type="domain" description="Methyltransferase FkbM" evidence="1">
    <location>
        <begin position="94"/>
        <end position="237"/>
    </location>
</feature>
<dbReference type="InterPro" id="IPR029063">
    <property type="entry name" value="SAM-dependent_MTases_sf"/>
</dbReference>
<protein>
    <submittedName>
        <fullName evidence="2">FkbM family methyltransferase</fullName>
    </submittedName>
</protein>
<keyword evidence="3" id="KW-1185">Reference proteome</keyword>
<dbReference type="Proteomes" id="UP000500857">
    <property type="component" value="Chromosome"/>
</dbReference>
<dbReference type="AlphaFoldDB" id="A0A6H1U459"/>
<dbReference type="SUPFAM" id="SSF53335">
    <property type="entry name" value="S-adenosyl-L-methionine-dependent methyltransferases"/>
    <property type="match status" value="1"/>
</dbReference>
<dbReference type="NCBIfam" id="TIGR01444">
    <property type="entry name" value="fkbM_fam"/>
    <property type="match status" value="1"/>
</dbReference>
<evidence type="ECO:0000313" key="3">
    <source>
        <dbReference type="Proteomes" id="UP000500857"/>
    </source>
</evidence>
<evidence type="ECO:0000259" key="1">
    <source>
        <dbReference type="Pfam" id="PF05050"/>
    </source>
</evidence>
<dbReference type="PANTHER" id="PTHR34203:SF15">
    <property type="entry name" value="SLL1173 PROTEIN"/>
    <property type="match status" value="1"/>
</dbReference>
<sequence length="281" mass="31249">MKLQTALKTSSVPLLKFVPLQILEKLYELPSNRWADRLVRASLRDRNVTLTHGVGKGLKFNGGNSNPDYAFGTYELPVQNVLARYLQPGDIFYDIGANFGFFTAIAARLVGPSGRVYAFEPEWHNTRRIRVNLELNHLSNVSVLEKAVSCKSGTGKLLLTHYPGGHTLSTVVAPPDVTATMAIETIAIDDAIENLEIDPPTLVKIDVEGAELDVLYGMADTLKIFRPIVIYEIDDERQEGVLEKRCVLDDFVSHFNYEILTLEAAYPGLKWQVAHAIALPK</sequence>
<reference evidence="2 3" key="1">
    <citation type="submission" date="2020-04" db="EMBL/GenBank/DDBJ databases">
        <authorList>
            <person name="Basu S."/>
            <person name="Maruthanayagam V."/>
            <person name="Chakraborty S."/>
            <person name="Pramanik A."/>
            <person name="Mukherjee J."/>
            <person name="Brink B."/>
        </authorList>
    </citation>
    <scope>NUCLEOTIDE SEQUENCE [LARGE SCALE GENOMIC DNA]</scope>
    <source>
        <strain evidence="2 3">AP17</strain>
    </source>
</reference>
<dbReference type="Gene3D" id="3.40.50.150">
    <property type="entry name" value="Vaccinia Virus protein VP39"/>
    <property type="match status" value="1"/>
</dbReference>
<dbReference type="PANTHER" id="PTHR34203">
    <property type="entry name" value="METHYLTRANSFERASE, FKBM FAMILY PROTEIN"/>
    <property type="match status" value="1"/>
</dbReference>
<dbReference type="EMBL" id="CP051167">
    <property type="protein sequence ID" value="QIZ72409.1"/>
    <property type="molecule type" value="Genomic_DNA"/>
</dbReference>
<proteinExistence type="predicted"/>
<dbReference type="InterPro" id="IPR052514">
    <property type="entry name" value="SAM-dependent_MTase"/>
</dbReference>
<dbReference type="GO" id="GO:0008168">
    <property type="term" value="F:methyltransferase activity"/>
    <property type="evidence" value="ECO:0007669"/>
    <property type="project" value="UniProtKB-KW"/>
</dbReference>
<gene>
    <name evidence="2" type="ORF">HCG48_18965</name>
</gene>